<accession>A0A0E0EKN1</accession>
<reference evidence="1" key="2">
    <citation type="submission" date="2018-05" db="EMBL/GenBank/DDBJ databases">
        <title>OmerRS3 (Oryza meridionalis Reference Sequence Version 3).</title>
        <authorList>
            <person name="Zhang J."/>
            <person name="Kudrna D."/>
            <person name="Lee S."/>
            <person name="Talag J."/>
            <person name="Welchert J."/>
            <person name="Wing R.A."/>
        </authorList>
    </citation>
    <scope>NUCLEOTIDE SEQUENCE [LARGE SCALE GENOMIC DNA]</scope>
    <source>
        <strain evidence="1">cv. OR44</strain>
    </source>
</reference>
<proteinExistence type="predicted"/>
<organism evidence="1">
    <name type="scientific">Oryza meridionalis</name>
    <dbReference type="NCBI Taxonomy" id="40149"/>
    <lineage>
        <taxon>Eukaryota</taxon>
        <taxon>Viridiplantae</taxon>
        <taxon>Streptophyta</taxon>
        <taxon>Embryophyta</taxon>
        <taxon>Tracheophyta</taxon>
        <taxon>Spermatophyta</taxon>
        <taxon>Magnoliopsida</taxon>
        <taxon>Liliopsida</taxon>
        <taxon>Poales</taxon>
        <taxon>Poaceae</taxon>
        <taxon>BOP clade</taxon>
        <taxon>Oryzoideae</taxon>
        <taxon>Oryzeae</taxon>
        <taxon>Oryzinae</taxon>
        <taxon>Oryza</taxon>
    </lineage>
</organism>
<dbReference type="HOGENOM" id="CLU_2053423_0_0_1"/>
<reference evidence="1" key="1">
    <citation type="submission" date="2015-04" db="UniProtKB">
        <authorList>
            <consortium name="EnsemblPlants"/>
        </authorList>
    </citation>
    <scope>IDENTIFICATION</scope>
</reference>
<evidence type="ECO:0000313" key="2">
    <source>
        <dbReference type="Proteomes" id="UP000008021"/>
    </source>
</evidence>
<evidence type="ECO:0000313" key="1">
    <source>
        <dbReference type="EnsemblPlants" id="OMERI08G09900.1"/>
    </source>
</evidence>
<dbReference type="Gramene" id="OMERI08G09900.1">
    <property type="protein sequence ID" value="OMERI08G09900.1"/>
    <property type="gene ID" value="OMERI08G09900"/>
</dbReference>
<dbReference type="EnsemblPlants" id="OMERI08G09900.1">
    <property type="protein sequence ID" value="OMERI08G09900.1"/>
    <property type="gene ID" value="OMERI08G09900"/>
</dbReference>
<name>A0A0E0EKN1_9ORYZ</name>
<dbReference type="Proteomes" id="UP000008021">
    <property type="component" value="Chromosome 8"/>
</dbReference>
<protein>
    <submittedName>
        <fullName evidence="1">Uncharacterized protein</fullName>
    </submittedName>
</protein>
<keyword evidence="2" id="KW-1185">Reference proteome</keyword>
<dbReference type="AlphaFoldDB" id="A0A0E0EKN1"/>
<sequence length="120" mass="13263">MVVCNPWNMCYSGGASRVLTKQRNGGSEIQGAAETVVVGPRVRRRRVDSRRELQLREYEGVRDEQQRVHARGIRRKLIELGVASVVRNAGAASAIRVAGSEDGDAHHVLDRLVLEQKGYG</sequence>